<sequence length="1084" mass="118687">MSISLSQSQSNKAFGSDISDAMKQIIGKVGKKKNINGSVAMALEEQSYLVQLMLETKRDTGGVELCQTVLENFRRTLRSYTTQMEQVMGMSNVKASDERFMVLMTKQRTLEIEIRHLESKIDLMQRRNRVFDEFAERLSTLYSTGWPRVPSVPPQNVFEKNIEEIYRELHRSEMALERYIFLYTILSQGLKALDAAESLMNRFQNAQDMNLLKSTRLCTIQADVLIKQAKFVLPSLLNNQLNVVIFQDPQMINFLSAQHAALVPFIDEANHLVESQTETVKRLREKYHNAILDKENAQRKVLYDTIKGESSEGIQEILSLTYDMLSDLDDVIAYRSKNSDNDDNNNNNNAMASVPSNENNMEAFSINDDTDSQANLIGGPKEISRTPSIDSANTGTRAEFVGSDRIVLPKPSLEEDSTSLFLRPELNSGSRSRSPSSNFNLNRYNTSPSRSPSPSSMSSQREGTTAMLQQPSTSAPRGRTSPAPPRPRRAPTLDIDDVYGGVTMASVQPLQPLRQRVLSSTDRLQISQQQQQQSLRPPAHSPSASVSDTSSQSNQVDSRRNDFFRSTAGRSPPGNNSSNRGPSPLPSPTNPGYPQQPSRPPPPYHSSPLNDTNNNNRGPSPQPPPQSPPTLGGNSGGHALRPSISQQSSSNASRTLPVPRQLQRTLPIPPSSRSPVPSPTSYSSPQPQPQPQPRPPPQPPLAQSQSVQSTQPDARLSQSQQSVLSSAPPTLGGSASYRVPPPPMPASVPAPSSPSSPPPLPPKPTRIDIPDGQQPSQPAPAQGHSHSLDTTMAQSPLSSPSSRQPSPKLLHSSPTTTSVPTTTKAQPPHSIMKRPTTTVKPAPAKQPSMEEWGGVKAGAATAPKTKFRAIFDKLRGESGSFKRNAPTEAWHHATTSVTAASTSTSVSTPIPPQPVRLKPQFVERVEYIPRPEIDSYPLSDDEEEIEQPPSPSKRRNSLLSLPNEDGDVDVDEGGEEGGDVDLDDYYSNDYGQSQGQTLIDNGSDNKIPPHPGFPSLRESVTTSPSATQRLYMDEMLNPVITSQDKNGRPPPLAQPKPRTANTSNPLLSRNWVSPTLISRDLTFS</sequence>
<feature type="compositionally biased region" description="Polar residues" evidence="2">
    <location>
        <begin position="609"/>
        <end position="618"/>
    </location>
</feature>
<feature type="compositionally biased region" description="Low complexity" evidence="2">
    <location>
        <begin position="427"/>
        <end position="459"/>
    </location>
</feature>
<gene>
    <name evidence="3" type="ORF">Clacol_000999</name>
</gene>
<feature type="compositionally biased region" description="Polar residues" evidence="2">
    <location>
        <begin position="1018"/>
        <end position="1028"/>
    </location>
</feature>
<feature type="compositionally biased region" description="Low complexity" evidence="2">
    <location>
        <begin position="770"/>
        <end position="783"/>
    </location>
</feature>
<feature type="compositionally biased region" description="Low complexity" evidence="2">
    <location>
        <begin position="893"/>
        <end position="908"/>
    </location>
</feature>
<accession>A0AAV5A0R3</accession>
<feature type="compositionally biased region" description="Polar residues" evidence="2">
    <location>
        <begin position="989"/>
        <end position="1004"/>
    </location>
</feature>
<organism evidence="3 4">
    <name type="scientific">Clathrus columnatus</name>
    <dbReference type="NCBI Taxonomy" id="1419009"/>
    <lineage>
        <taxon>Eukaryota</taxon>
        <taxon>Fungi</taxon>
        <taxon>Dikarya</taxon>
        <taxon>Basidiomycota</taxon>
        <taxon>Agaricomycotina</taxon>
        <taxon>Agaricomycetes</taxon>
        <taxon>Phallomycetidae</taxon>
        <taxon>Phallales</taxon>
        <taxon>Clathraceae</taxon>
        <taxon>Clathrus</taxon>
    </lineage>
</organism>
<feature type="region of interest" description="Disordered" evidence="2">
    <location>
        <begin position="882"/>
        <end position="1071"/>
    </location>
</feature>
<feature type="compositionally biased region" description="Polar residues" evidence="2">
    <location>
        <begin position="1059"/>
        <end position="1071"/>
    </location>
</feature>
<evidence type="ECO:0000256" key="2">
    <source>
        <dbReference type="SAM" id="MobiDB-lite"/>
    </source>
</evidence>
<dbReference type="AlphaFoldDB" id="A0AAV5A0R3"/>
<feature type="compositionally biased region" description="Low complexity" evidence="2">
    <location>
        <begin position="525"/>
        <end position="534"/>
    </location>
</feature>
<reference evidence="3" key="1">
    <citation type="submission" date="2021-10" db="EMBL/GenBank/DDBJ databases">
        <title>De novo Genome Assembly of Clathrus columnatus (Basidiomycota, Fungi) Using Illumina and Nanopore Sequence Data.</title>
        <authorList>
            <person name="Ogiso-Tanaka E."/>
            <person name="Itagaki H."/>
            <person name="Hosoya T."/>
            <person name="Hosaka K."/>
        </authorList>
    </citation>
    <scope>NUCLEOTIDE SEQUENCE</scope>
    <source>
        <strain evidence="3">MO-923</strain>
    </source>
</reference>
<feature type="region of interest" description="Disordered" evidence="2">
    <location>
        <begin position="370"/>
        <end position="397"/>
    </location>
</feature>
<feature type="compositionally biased region" description="Low complexity" evidence="2">
    <location>
        <begin position="716"/>
        <end position="726"/>
    </location>
</feature>
<feature type="compositionally biased region" description="Polar residues" evidence="2">
    <location>
        <begin position="784"/>
        <end position="794"/>
    </location>
</feature>
<feature type="region of interest" description="Disordered" evidence="2">
    <location>
        <begin position="518"/>
        <end position="859"/>
    </location>
</feature>
<keyword evidence="4" id="KW-1185">Reference proteome</keyword>
<dbReference type="EMBL" id="BPWL01000001">
    <property type="protein sequence ID" value="GJJ06803.1"/>
    <property type="molecule type" value="Genomic_DNA"/>
</dbReference>
<protein>
    <submittedName>
        <fullName evidence="3">Uncharacterized protein</fullName>
    </submittedName>
</protein>
<feature type="compositionally biased region" description="Basic and acidic residues" evidence="2">
    <location>
        <begin position="921"/>
        <end position="933"/>
    </location>
</feature>
<name>A0AAV5A0R3_9AGAM</name>
<evidence type="ECO:0000313" key="3">
    <source>
        <dbReference type="EMBL" id="GJJ06803.1"/>
    </source>
</evidence>
<dbReference type="Proteomes" id="UP001050691">
    <property type="component" value="Unassembled WGS sequence"/>
</dbReference>
<feature type="coiled-coil region" evidence="1">
    <location>
        <begin position="266"/>
        <end position="300"/>
    </location>
</feature>
<feature type="compositionally biased region" description="Acidic residues" evidence="2">
    <location>
        <begin position="964"/>
        <end position="986"/>
    </location>
</feature>
<feature type="compositionally biased region" description="Polar residues" evidence="2">
    <location>
        <begin position="385"/>
        <end position="396"/>
    </location>
</feature>
<evidence type="ECO:0000313" key="4">
    <source>
        <dbReference type="Proteomes" id="UP001050691"/>
    </source>
</evidence>
<feature type="compositionally biased region" description="Pro residues" evidence="2">
    <location>
        <begin position="686"/>
        <end position="700"/>
    </location>
</feature>
<feature type="compositionally biased region" description="Polar residues" evidence="2">
    <location>
        <begin position="542"/>
        <end position="556"/>
    </location>
</feature>
<feature type="region of interest" description="Disordered" evidence="2">
    <location>
        <begin position="336"/>
        <end position="355"/>
    </location>
</feature>
<feature type="compositionally biased region" description="Low complexity" evidence="2">
    <location>
        <begin position="795"/>
        <end position="823"/>
    </location>
</feature>
<proteinExistence type="predicted"/>
<feature type="region of interest" description="Disordered" evidence="2">
    <location>
        <begin position="419"/>
        <end position="497"/>
    </location>
</feature>
<comment type="caution">
    <text evidence="3">The sequence shown here is derived from an EMBL/GenBank/DDBJ whole genome shotgun (WGS) entry which is preliminary data.</text>
</comment>
<feature type="compositionally biased region" description="Polar residues" evidence="2">
    <location>
        <begin position="460"/>
        <end position="473"/>
    </location>
</feature>
<feature type="compositionally biased region" description="Low complexity" evidence="2">
    <location>
        <begin position="643"/>
        <end position="653"/>
    </location>
</feature>
<evidence type="ECO:0000256" key="1">
    <source>
        <dbReference type="SAM" id="Coils"/>
    </source>
</evidence>
<feature type="compositionally biased region" description="Pro residues" evidence="2">
    <location>
        <begin position="739"/>
        <end position="764"/>
    </location>
</feature>
<feature type="compositionally biased region" description="Pro residues" evidence="2">
    <location>
        <begin position="667"/>
        <end position="678"/>
    </location>
</feature>
<keyword evidence="1" id="KW-0175">Coiled coil</keyword>